<dbReference type="SUPFAM" id="SSF49785">
    <property type="entry name" value="Galactose-binding domain-like"/>
    <property type="match status" value="1"/>
</dbReference>
<evidence type="ECO:0000313" key="3">
    <source>
        <dbReference type="Proteomes" id="UP000552709"/>
    </source>
</evidence>
<organism evidence="2 3">
    <name type="scientific">Deinococcus humi</name>
    <dbReference type="NCBI Taxonomy" id="662880"/>
    <lineage>
        <taxon>Bacteria</taxon>
        <taxon>Thermotogati</taxon>
        <taxon>Deinococcota</taxon>
        <taxon>Deinococci</taxon>
        <taxon>Deinococcales</taxon>
        <taxon>Deinococcaceae</taxon>
        <taxon>Deinococcus</taxon>
    </lineage>
</organism>
<evidence type="ECO:0000259" key="1">
    <source>
        <dbReference type="Pfam" id="PF08305"/>
    </source>
</evidence>
<dbReference type="InterPro" id="IPR038637">
    <property type="entry name" value="NPCBM_sf"/>
</dbReference>
<dbReference type="Gene3D" id="2.60.120.1060">
    <property type="entry name" value="NPCBM/NEW2 domain"/>
    <property type="match status" value="1"/>
</dbReference>
<dbReference type="EMBL" id="JACHFL010000006">
    <property type="protein sequence ID" value="MBB5363473.1"/>
    <property type="molecule type" value="Genomic_DNA"/>
</dbReference>
<dbReference type="AlphaFoldDB" id="A0A7W8JVA2"/>
<dbReference type="Pfam" id="PF08305">
    <property type="entry name" value="NPCBM"/>
    <property type="match status" value="1"/>
</dbReference>
<reference evidence="2 3" key="1">
    <citation type="submission" date="2020-08" db="EMBL/GenBank/DDBJ databases">
        <title>Genomic Encyclopedia of Type Strains, Phase IV (KMG-IV): sequencing the most valuable type-strain genomes for metagenomic binning, comparative biology and taxonomic classification.</title>
        <authorList>
            <person name="Goeker M."/>
        </authorList>
    </citation>
    <scope>NUCLEOTIDE SEQUENCE [LARGE SCALE GENOMIC DNA]</scope>
    <source>
        <strain evidence="2 3">DSM 27939</strain>
    </source>
</reference>
<keyword evidence="3" id="KW-1185">Reference proteome</keyword>
<accession>A0A7W8JVA2</accession>
<dbReference type="InterPro" id="IPR013222">
    <property type="entry name" value="Glyco_hyd_98_carb-bd"/>
</dbReference>
<gene>
    <name evidence="2" type="ORF">HNQ08_002579</name>
</gene>
<sequence length="270" mass="28418">MNVNLTGARELRMVVTNGGDNIDYDHADWANPTITCQAIQNQPLTMTVSPSTVEIFHKHTATVKATFSGTFNGPVNLSLPRVSPDGSVLTLQTSQVSLPASGTGTVTRDVIIEAPSLPGSLGDLALLTAQYRLVASQGGQERTSAPLTVTEKLLTVSTSLMPSSLSGPVGATRRVTATVTVSPALAQPVPITLLGTTQSTNDVFTVVPVGAPYGDGGTMKQDFDVTLIALLFSTDTSAYGEFYVQADSFSGYRLPYYGSTARSLTWTVQP</sequence>
<protein>
    <recommendedName>
        <fullName evidence="1">Glycosyl hydrolase family 98 putative carbohydrate-binding module domain-containing protein</fullName>
    </recommendedName>
</protein>
<comment type="caution">
    <text evidence="2">The sequence shown here is derived from an EMBL/GenBank/DDBJ whole genome shotgun (WGS) entry which is preliminary data.</text>
</comment>
<name>A0A7W8JVA2_9DEIO</name>
<feature type="domain" description="Glycosyl hydrolase family 98 putative carbohydrate-binding module" evidence="1">
    <location>
        <begin position="2"/>
        <end position="34"/>
    </location>
</feature>
<dbReference type="InterPro" id="IPR008979">
    <property type="entry name" value="Galactose-bd-like_sf"/>
</dbReference>
<proteinExistence type="predicted"/>
<evidence type="ECO:0000313" key="2">
    <source>
        <dbReference type="EMBL" id="MBB5363473.1"/>
    </source>
</evidence>
<dbReference type="Proteomes" id="UP000552709">
    <property type="component" value="Unassembled WGS sequence"/>
</dbReference>